<dbReference type="Pfam" id="PF02518">
    <property type="entry name" value="HATPase_c"/>
    <property type="match status" value="1"/>
</dbReference>
<dbReference type="Gene3D" id="3.40.50.2300">
    <property type="match status" value="2"/>
</dbReference>
<feature type="modified residue" description="4-aspartylphosphate" evidence="8">
    <location>
        <position position="459"/>
    </location>
</feature>
<feature type="domain" description="Response regulatory" evidence="11">
    <location>
        <begin position="7"/>
        <end position="123"/>
    </location>
</feature>
<dbReference type="PANTHER" id="PTHR45339:SF1">
    <property type="entry name" value="HYBRID SIGNAL TRANSDUCTION HISTIDINE KINASE J"/>
    <property type="match status" value="1"/>
</dbReference>
<dbReference type="InterPro" id="IPR001789">
    <property type="entry name" value="Sig_transdc_resp-reg_receiver"/>
</dbReference>
<comment type="similarity">
    <text evidence="2">In the N-terminal section; belongs to the phytochrome family.</text>
</comment>
<feature type="modified residue" description="4-aspartylphosphate" evidence="8">
    <location>
        <position position="56"/>
    </location>
</feature>
<dbReference type="Gene3D" id="3.30.565.10">
    <property type="entry name" value="Histidine kinase-like ATPase, C-terminal domain"/>
    <property type="match status" value="1"/>
</dbReference>
<evidence type="ECO:0000259" key="11">
    <source>
        <dbReference type="PROSITE" id="PS50110"/>
    </source>
</evidence>
<dbReference type="CDD" id="cd00082">
    <property type="entry name" value="HisKA"/>
    <property type="match status" value="1"/>
</dbReference>
<keyword evidence="4 8" id="KW-0597">Phosphoprotein</keyword>
<dbReference type="InterPro" id="IPR036097">
    <property type="entry name" value="HisK_dim/P_sf"/>
</dbReference>
<evidence type="ECO:0000256" key="4">
    <source>
        <dbReference type="ARBA" id="ARBA00022553"/>
    </source>
</evidence>
<dbReference type="CDD" id="cd16922">
    <property type="entry name" value="HATPase_EvgS-ArcB-TorS-like"/>
    <property type="match status" value="1"/>
</dbReference>
<evidence type="ECO:0000313" key="13">
    <source>
        <dbReference type="Proteomes" id="UP000654482"/>
    </source>
</evidence>
<dbReference type="InterPro" id="IPR011006">
    <property type="entry name" value="CheY-like_superfamily"/>
</dbReference>
<dbReference type="Pfam" id="PF00072">
    <property type="entry name" value="Response_reg"/>
    <property type="match status" value="2"/>
</dbReference>
<dbReference type="SMART" id="SM00387">
    <property type="entry name" value="HATPase_c"/>
    <property type="match status" value="1"/>
</dbReference>
<dbReference type="SUPFAM" id="SSF47384">
    <property type="entry name" value="Homodimeric domain of signal transducing histidine kinase"/>
    <property type="match status" value="1"/>
</dbReference>
<protein>
    <recommendedName>
        <fullName evidence="7">Circadian input-output histidine kinase CikA</fullName>
        <ecNumber evidence="3">2.7.13.3</ecNumber>
    </recommendedName>
</protein>
<keyword evidence="6" id="KW-0902">Two-component regulatory system</keyword>
<dbReference type="InterPro" id="IPR005467">
    <property type="entry name" value="His_kinase_dom"/>
</dbReference>
<evidence type="ECO:0000256" key="6">
    <source>
        <dbReference type="ARBA" id="ARBA00023012"/>
    </source>
</evidence>
<dbReference type="InterPro" id="IPR036890">
    <property type="entry name" value="HATPase_C_sf"/>
</dbReference>
<dbReference type="Proteomes" id="UP000654482">
    <property type="component" value="Unassembled WGS sequence"/>
</dbReference>
<dbReference type="PROSITE" id="PS50109">
    <property type="entry name" value="HIS_KIN"/>
    <property type="match status" value="1"/>
</dbReference>
<dbReference type="Pfam" id="PF00512">
    <property type="entry name" value="HisKA"/>
    <property type="match status" value="1"/>
</dbReference>
<evidence type="ECO:0000256" key="9">
    <source>
        <dbReference type="SAM" id="Coils"/>
    </source>
</evidence>
<dbReference type="SUPFAM" id="SSF55874">
    <property type="entry name" value="ATPase domain of HSP90 chaperone/DNA topoisomerase II/histidine kinase"/>
    <property type="match status" value="1"/>
</dbReference>
<dbReference type="SMART" id="SM00388">
    <property type="entry name" value="HisKA"/>
    <property type="match status" value="1"/>
</dbReference>
<dbReference type="GO" id="GO:0000155">
    <property type="term" value="F:phosphorelay sensor kinase activity"/>
    <property type="evidence" value="ECO:0007669"/>
    <property type="project" value="InterPro"/>
</dbReference>
<dbReference type="InterPro" id="IPR004358">
    <property type="entry name" value="Sig_transdc_His_kin-like_C"/>
</dbReference>
<name>A0A8J7DVB6_9CYAN</name>
<evidence type="ECO:0000313" key="12">
    <source>
        <dbReference type="EMBL" id="MBE9115677.1"/>
    </source>
</evidence>
<dbReference type="InterPro" id="IPR003594">
    <property type="entry name" value="HATPase_dom"/>
</dbReference>
<dbReference type="AlphaFoldDB" id="A0A8J7DVB6"/>
<accession>A0A8J7DVB6</accession>
<dbReference type="PRINTS" id="PR00344">
    <property type="entry name" value="BCTRLSENSOR"/>
</dbReference>
<dbReference type="CDD" id="cd17546">
    <property type="entry name" value="REC_hyHK_CKI1_RcsC-like"/>
    <property type="match status" value="1"/>
</dbReference>
<feature type="domain" description="Histidine kinase" evidence="10">
    <location>
        <begin position="166"/>
        <end position="386"/>
    </location>
</feature>
<keyword evidence="5" id="KW-0418">Kinase</keyword>
<dbReference type="EMBL" id="JADEWZ010000008">
    <property type="protein sequence ID" value="MBE9115677.1"/>
    <property type="molecule type" value="Genomic_DNA"/>
</dbReference>
<keyword evidence="9" id="KW-0175">Coiled coil</keyword>
<evidence type="ECO:0000256" key="1">
    <source>
        <dbReference type="ARBA" id="ARBA00000085"/>
    </source>
</evidence>
<evidence type="ECO:0000256" key="5">
    <source>
        <dbReference type="ARBA" id="ARBA00022777"/>
    </source>
</evidence>
<feature type="domain" description="Response regulatory" evidence="11">
    <location>
        <begin position="410"/>
        <end position="530"/>
    </location>
</feature>
<keyword evidence="5" id="KW-0808">Transferase</keyword>
<comment type="caution">
    <text evidence="12">The sequence shown here is derived from an EMBL/GenBank/DDBJ whole genome shotgun (WGS) entry which is preliminary data.</text>
</comment>
<evidence type="ECO:0000256" key="8">
    <source>
        <dbReference type="PROSITE-ProRule" id="PRU00169"/>
    </source>
</evidence>
<proteinExistence type="inferred from homology"/>
<dbReference type="PANTHER" id="PTHR45339">
    <property type="entry name" value="HYBRID SIGNAL TRANSDUCTION HISTIDINE KINASE J"/>
    <property type="match status" value="1"/>
</dbReference>
<evidence type="ECO:0000259" key="10">
    <source>
        <dbReference type="PROSITE" id="PS50109"/>
    </source>
</evidence>
<comment type="catalytic activity">
    <reaction evidence="1">
        <text>ATP + protein L-histidine = ADP + protein N-phospho-L-histidine.</text>
        <dbReference type="EC" id="2.7.13.3"/>
    </reaction>
</comment>
<organism evidence="12 13">
    <name type="scientific">Lusitaniella coriacea LEGE 07157</name>
    <dbReference type="NCBI Taxonomy" id="945747"/>
    <lineage>
        <taxon>Bacteria</taxon>
        <taxon>Bacillati</taxon>
        <taxon>Cyanobacteriota</taxon>
        <taxon>Cyanophyceae</taxon>
        <taxon>Spirulinales</taxon>
        <taxon>Lusitaniellaceae</taxon>
        <taxon>Lusitaniella</taxon>
    </lineage>
</organism>
<keyword evidence="13" id="KW-1185">Reference proteome</keyword>
<dbReference type="FunFam" id="3.30.565.10:FF:000010">
    <property type="entry name" value="Sensor histidine kinase RcsC"/>
    <property type="match status" value="1"/>
</dbReference>
<dbReference type="Gene3D" id="1.10.287.130">
    <property type="match status" value="1"/>
</dbReference>
<dbReference type="EC" id="2.7.13.3" evidence="3"/>
<dbReference type="SMART" id="SM00448">
    <property type="entry name" value="REC"/>
    <property type="match status" value="2"/>
</dbReference>
<sequence length="626" mass="71055">MTVTQGNILIVDDRPENLQVLSQTLAEQGYKVRGAVKGEMGIRAAISNPPDLILLDIKMPKMDGFTVCKRLKENPKTRDIPIIFLSALDETLDKVQGFTLGGVDYITKPFQIEEVLARVETQIKLRRLQQQLQQQNQQLQEEIKERRKAEKAAAAASKAKSEFLANMSHELRTPLNIILGFAKLMNRDASLSLEQHENLQTINRSGEHLLELISDILELSKIESGIISLDEKDFDLYHLLDNLEEMFLVATENKEIELRFSIASDVPQYIKADEKKLRSCLINLLSNALKFTPAGYIKLRVSACRESEPFHILFEVEDTGVGIDRADLENVFDAFVQAQAGRQSAEGTGLGLSITRKFAQLMGGDITANSAIDRGSTFKLHIQLTPVPCPTLSLNPRQRPVALVSEEACRVLVVDDTQDNRRLLVKLLEPIGFEVREGDNGFEGIEQWENWQPHLIWMDTRMPVMDGLEATRQIRQREGLSSEKKQTVIIALTASAFAERREEILTAGFDDLLFKPFRENVLFETMAEYLGIRYRYEELPPMVFSRKRDRDRAASNPLFLGQLEEMPLSWIARLAQAANEVNEDLMIELIKEIPDNRSILTEGIKDLFDDSRLDIILRLARKVLED</sequence>
<dbReference type="PROSITE" id="PS50110">
    <property type="entry name" value="RESPONSE_REGULATORY"/>
    <property type="match status" value="2"/>
</dbReference>
<gene>
    <name evidence="12" type="ORF">IQ249_07185</name>
</gene>
<dbReference type="CDD" id="cd19920">
    <property type="entry name" value="REC_PA4781-like"/>
    <property type="match status" value="1"/>
</dbReference>
<feature type="coiled-coil region" evidence="9">
    <location>
        <begin position="118"/>
        <end position="159"/>
    </location>
</feature>
<dbReference type="RefSeq" id="WP_194028766.1">
    <property type="nucleotide sequence ID" value="NZ_JADEWZ010000008.1"/>
</dbReference>
<evidence type="ECO:0000256" key="2">
    <source>
        <dbReference type="ARBA" id="ARBA00006402"/>
    </source>
</evidence>
<evidence type="ECO:0000256" key="7">
    <source>
        <dbReference type="ARBA" id="ARBA00074306"/>
    </source>
</evidence>
<reference evidence="12" key="1">
    <citation type="submission" date="2020-10" db="EMBL/GenBank/DDBJ databases">
        <authorList>
            <person name="Castelo-Branco R."/>
            <person name="Eusebio N."/>
            <person name="Adriana R."/>
            <person name="Vieira A."/>
            <person name="Brugerolle De Fraissinette N."/>
            <person name="Rezende De Castro R."/>
            <person name="Schneider M.P."/>
            <person name="Vasconcelos V."/>
            <person name="Leao P.N."/>
        </authorList>
    </citation>
    <scope>NUCLEOTIDE SEQUENCE</scope>
    <source>
        <strain evidence="12">LEGE 07157</strain>
    </source>
</reference>
<dbReference type="InterPro" id="IPR003661">
    <property type="entry name" value="HisK_dim/P_dom"/>
</dbReference>
<evidence type="ECO:0000256" key="3">
    <source>
        <dbReference type="ARBA" id="ARBA00012438"/>
    </source>
</evidence>
<dbReference type="SUPFAM" id="SSF52172">
    <property type="entry name" value="CheY-like"/>
    <property type="match status" value="2"/>
</dbReference>